<feature type="domain" description="Asparagine synthetase" evidence="5">
    <location>
        <begin position="229"/>
        <end position="410"/>
    </location>
</feature>
<feature type="domain" description="Asparagine synthetase" evidence="5">
    <location>
        <begin position="412"/>
        <end position="504"/>
    </location>
</feature>
<keyword evidence="3" id="KW-0315">Glutamine amidotransferase</keyword>
<name>A0A7G3ZMD4_9SACH</name>
<evidence type="ECO:0000256" key="4">
    <source>
        <dbReference type="SAM" id="Coils"/>
    </source>
</evidence>
<dbReference type="InterPro" id="IPR051857">
    <property type="entry name" value="Asn_synthetase_domain"/>
</dbReference>
<evidence type="ECO:0000259" key="6">
    <source>
        <dbReference type="Pfam" id="PF13537"/>
    </source>
</evidence>
<keyword evidence="4" id="KW-0175">Coiled coil</keyword>
<dbReference type="InterPro" id="IPR001962">
    <property type="entry name" value="Asn_synthase"/>
</dbReference>
<dbReference type="SUPFAM" id="SSF56235">
    <property type="entry name" value="N-terminal nucleophile aminohydrolases (Ntn hydrolases)"/>
    <property type="match status" value="1"/>
</dbReference>
<dbReference type="RefSeq" id="XP_037141344.1">
    <property type="nucleotide sequence ID" value="XM_037285448.1"/>
</dbReference>
<keyword evidence="1" id="KW-0028">Amino-acid biosynthesis</keyword>
<sequence length="516" mass="57956">MCGILLHYAPDQGTKQGLVDEYVEYGECPVTTDKKSKTSDIFEQIVPYIKARGPDYCSFRSLREHCTAWFSSVLSLRDPFTSQSVDIDGRYILQFNGELYNAEVQNNDTQFIVSKLLAPEADVYQIVQSLQGEFSYTIYDLKKHKFFFGRDNVGKRSLGYRLCRESGELYVSSVSGAIDGFVDCAAGAIYVYDPATKSLDHSFELTSPYTVSPAVDHELTGLDCAVTQLYDVLDLAVRKRVRSIHPIHIENSPIGILFSGGLDCTVIAALVCRQLQQCSMTRKVVELINVGFENPRTGIMPADTPDRKLASSSARFLKRQYPDIDIRLIEVDVPYEEYLQQRDTVIDLMYPKDTEMDLSIAIAFYFASRGAGKLRSSAGETVAYQRQAIVLFSGLGADELYGGYHKLANKSLAELQQELSRQINNIHDRNLNRDDKVIAINGVEVRYPFLDHDVIQFSTQELPISYKINKLALRKLASDKLALDGICDEPKRAIQFGTKSAKMTKDGNKHGTDRLK</sequence>
<dbReference type="Pfam" id="PF00733">
    <property type="entry name" value="Asn_synthase"/>
    <property type="match status" value="2"/>
</dbReference>
<dbReference type="InterPro" id="IPR014729">
    <property type="entry name" value="Rossmann-like_a/b/a_fold"/>
</dbReference>
<gene>
    <name evidence="7" type="ORF">HG536_0H00450</name>
</gene>
<protein>
    <recommendedName>
        <fullName evidence="9">Asparagine synthase (glutamine-hydrolyzing)</fullName>
    </recommendedName>
</protein>
<dbReference type="InterPro" id="IPR017932">
    <property type="entry name" value="GATase_2_dom"/>
</dbReference>
<feature type="domain" description="Glutamine amidotransferase type-2" evidence="6">
    <location>
        <begin position="87"/>
        <end position="177"/>
    </location>
</feature>
<keyword evidence="8" id="KW-1185">Reference proteome</keyword>
<dbReference type="Pfam" id="PF13537">
    <property type="entry name" value="GATase_7"/>
    <property type="match status" value="1"/>
</dbReference>
<dbReference type="OrthoDB" id="10252281at2759"/>
<evidence type="ECO:0000313" key="7">
    <source>
        <dbReference type="EMBL" id="QLL34670.1"/>
    </source>
</evidence>
<dbReference type="InterPro" id="IPR029055">
    <property type="entry name" value="Ntn_hydrolases_N"/>
</dbReference>
<dbReference type="Gene3D" id="3.60.20.10">
    <property type="entry name" value="Glutamine Phosphoribosylpyrophosphate, subunit 1, domain 1"/>
    <property type="match status" value="1"/>
</dbReference>
<dbReference type="GO" id="GO:0004066">
    <property type="term" value="F:asparagine synthase (glutamine-hydrolyzing) activity"/>
    <property type="evidence" value="ECO:0007669"/>
    <property type="project" value="InterPro"/>
</dbReference>
<dbReference type="KEGG" id="tgb:HG536_0H00450"/>
<dbReference type="SUPFAM" id="SSF52402">
    <property type="entry name" value="Adenine nucleotide alpha hydrolases-like"/>
    <property type="match status" value="1"/>
</dbReference>
<evidence type="ECO:0000256" key="1">
    <source>
        <dbReference type="ARBA" id="ARBA00022605"/>
    </source>
</evidence>
<evidence type="ECO:0000256" key="3">
    <source>
        <dbReference type="ARBA" id="ARBA00022962"/>
    </source>
</evidence>
<accession>A0A7G3ZMD4</accession>
<organism evidence="7 8">
    <name type="scientific">Torulaspora globosa</name>
    <dbReference type="NCBI Taxonomy" id="48254"/>
    <lineage>
        <taxon>Eukaryota</taxon>
        <taxon>Fungi</taxon>
        <taxon>Dikarya</taxon>
        <taxon>Ascomycota</taxon>
        <taxon>Saccharomycotina</taxon>
        <taxon>Saccharomycetes</taxon>
        <taxon>Saccharomycetales</taxon>
        <taxon>Saccharomycetaceae</taxon>
        <taxon>Torulaspora</taxon>
    </lineage>
</organism>
<dbReference type="EMBL" id="CP059253">
    <property type="protein sequence ID" value="QLL34670.1"/>
    <property type="molecule type" value="Genomic_DNA"/>
</dbReference>
<dbReference type="GO" id="GO:0006529">
    <property type="term" value="P:asparagine biosynthetic process"/>
    <property type="evidence" value="ECO:0007669"/>
    <property type="project" value="UniProtKB-KW"/>
</dbReference>
<dbReference type="PANTHER" id="PTHR45937">
    <property type="entry name" value="ASPARAGINE SYNTHETASE DOMAIN-CONTAINING PROTEIN 1"/>
    <property type="match status" value="1"/>
</dbReference>
<keyword evidence="2" id="KW-0061">Asparagine biosynthesis</keyword>
<dbReference type="GeneID" id="59327936"/>
<evidence type="ECO:0000256" key="2">
    <source>
        <dbReference type="ARBA" id="ARBA00022888"/>
    </source>
</evidence>
<dbReference type="Proteomes" id="UP000515788">
    <property type="component" value="Chromosome 8"/>
</dbReference>
<dbReference type="AlphaFoldDB" id="A0A7G3ZMD4"/>
<feature type="coiled-coil region" evidence="4">
    <location>
        <begin position="405"/>
        <end position="432"/>
    </location>
</feature>
<evidence type="ECO:0000313" key="8">
    <source>
        <dbReference type="Proteomes" id="UP000515788"/>
    </source>
</evidence>
<reference evidence="7 8" key="1">
    <citation type="submission" date="2020-06" db="EMBL/GenBank/DDBJ databases">
        <title>The yeast mating-type switching endonuclease HO is a domesticated member of an unorthodox homing genetic element family.</title>
        <authorList>
            <person name="Coughlan A.Y."/>
            <person name="Lombardi L."/>
            <person name="Braun-Galleani S."/>
            <person name="Martos A.R."/>
            <person name="Galeote V."/>
            <person name="Bigey F."/>
            <person name="Dequin S."/>
            <person name="Byrne K.P."/>
            <person name="Wolfe K.H."/>
        </authorList>
    </citation>
    <scope>NUCLEOTIDE SEQUENCE [LARGE SCALE GENOMIC DNA]</scope>
    <source>
        <strain evidence="7 8">CBS764</strain>
    </source>
</reference>
<dbReference type="Gene3D" id="3.40.50.620">
    <property type="entry name" value="HUPs"/>
    <property type="match status" value="1"/>
</dbReference>
<proteinExistence type="predicted"/>
<dbReference type="CDD" id="cd01991">
    <property type="entry name" value="Asn_synthase_B_C"/>
    <property type="match status" value="1"/>
</dbReference>
<dbReference type="PANTHER" id="PTHR45937:SF1">
    <property type="entry name" value="ASPARAGINE SYNTHETASE DOMAIN-CONTAINING PROTEIN 1"/>
    <property type="match status" value="1"/>
</dbReference>
<evidence type="ECO:0000259" key="5">
    <source>
        <dbReference type="Pfam" id="PF00733"/>
    </source>
</evidence>
<evidence type="ECO:0008006" key="9">
    <source>
        <dbReference type="Google" id="ProtNLM"/>
    </source>
</evidence>